<dbReference type="InterPro" id="IPR001296">
    <property type="entry name" value="Glyco_trans_1"/>
</dbReference>
<proteinExistence type="predicted"/>
<reference evidence="2 3" key="1">
    <citation type="submission" date="2021-03" db="EMBL/GenBank/DDBJ databases">
        <title>Genomic Encyclopedia of Type Strains, Phase IV (KMG-IV): sequencing the most valuable type-strain genomes for metagenomic binning, comparative biology and taxonomic classification.</title>
        <authorList>
            <person name="Goeker M."/>
        </authorList>
    </citation>
    <scope>NUCLEOTIDE SEQUENCE [LARGE SCALE GENOMIC DNA]</scope>
    <source>
        <strain evidence="2 3">DSM 26675</strain>
    </source>
</reference>
<name>A0ABS4RD69_9BACI</name>
<sequence>MNNILVYADTDMNIIDGSSIWVVSILKTLAEDRQNNITLLLKTPIFNQTLIQSVAIFPTIQLVECWEQKNNGKHNLLNHTKKSLSPADALKRINHLDTEHNYTTILVRGANLSPLLLKYRKILSKCIIYHLENGEGDPTIYNRVFPRAKYIACQTHAIKQQLIQMKVPPEKLFILPPMVPNFNKNEIVIKRNGKKLIYSGKLSPQYHTLKIIQAFDHISRKFPDSELLIIGAKYYNKPFVSDFQAKVESMISENRKIRLFMGQTRERAMELIAKSDVCISWRNESLNDHLELSTKLLEYGSLGKPVIVNRTKVHEQLLGKDYPLFANSFDEFIQKVTISFTNDAIYQKAANQMILLSENYTFKEVYRKICAHFTAE</sequence>
<accession>A0ABS4RD69</accession>
<evidence type="ECO:0000313" key="2">
    <source>
        <dbReference type="EMBL" id="MBP2240284.1"/>
    </source>
</evidence>
<dbReference type="Gene3D" id="3.40.50.2000">
    <property type="entry name" value="Glycogen Phosphorylase B"/>
    <property type="match status" value="1"/>
</dbReference>
<feature type="domain" description="Glycosyl transferase family 1" evidence="1">
    <location>
        <begin position="183"/>
        <end position="321"/>
    </location>
</feature>
<protein>
    <submittedName>
        <fullName evidence="2">Glycosyltransferase involved in cell wall biosynthesis</fullName>
    </submittedName>
</protein>
<keyword evidence="3" id="KW-1185">Reference proteome</keyword>
<evidence type="ECO:0000259" key="1">
    <source>
        <dbReference type="Pfam" id="PF00534"/>
    </source>
</evidence>
<dbReference type="Proteomes" id="UP001519293">
    <property type="component" value="Unassembled WGS sequence"/>
</dbReference>
<evidence type="ECO:0000313" key="3">
    <source>
        <dbReference type="Proteomes" id="UP001519293"/>
    </source>
</evidence>
<dbReference type="EMBL" id="JAGIKZ010000002">
    <property type="protein sequence ID" value="MBP2240284.1"/>
    <property type="molecule type" value="Genomic_DNA"/>
</dbReference>
<dbReference type="SUPFAM" id="SSF53756">
    <property type="entry name" value="UDP-Glycosyltransferase/glycogen phosphorylase"/>
    <property type="match status" value="1"/>
</dbReference>
<dbReference type="PANTHER" id="PTHR12526">
    <property type="entry name" value="GLYCOSYLTRANSFERASE"/>
    <property type="match status" value="1"/>
</dbReference>
<dbReference type="Pfam" id="PF00534">
    <property type="entry name" value="Glycos_transf_1"/>
    <property type="match status" value="1"/>
</dbReference>
<dbReference type="RefSeq" id="WP_066393927.1">
    <property type="nucleotide sequence ID" value="NZ_JAGIKZ010000002.1"/>
</dbReference>
<organism evidence="2 3">
    <name type="scientific">Cytobacillus eiseniae</name>
    <dbReference type="NCBI Taxonomy" id="762947"/>
    <lineage>
        <taxon>Bacteria</taxon>
        <taxon>Bacillati</taxon>
        <taxon>Bacillota</taxon>
        <taxon>Bacilli</taxon>
        <taxon>Bacillales</taxon>
        <taxon>Bacillaceae</taxon>
        <taxon>Cytobacillus</taxon>
    </lineage>
</organism>
<comment type="caution">
    <text evidence="2">The sequence shown here is derived from an EMBL/GenBank/DDBJ whole genome shotgun (WGS) entry which is preliminary data.</text>
</comment>
<gene>
    <name evidence="2" type="ORF">J2Z40_000837</name>
</gene>